<dbReference type="Gene3D" id="3.40.50.1010">
    <property type="entry name" value="5'-nuclease"/>
    <property type="match status" value="2"/>
</dbReference>
<name>A0A4R0R732_9APHY</name>
<feature type="region of interest" description="Disordered" evidence="3">
    <location>
        <begin position="400"/>
        <end position="422"/>
    </location>
</feature>
<organism evidence="6 7">
    <name type="scientific">Steccherinum ochraceum</name>
    <dbReference type="NCBI Taxonomy" id="92696"/>
    <lineage>
        <taxon>Eukaryota</taxon>
        <taxon>Fungi</taxon>
        <taxon>Dikarya</taxon>
        <taxon>Basidiomycota</taxon>
        <taxon>Agaricomycotina</taxon>
        <taxon>Agaricomycetes</taxon>
        <taxon>Polyporales</taxon>
        <taxon>Steccherinaceae</taxon>
        <taxon>Steccherinum</taxon>
    </lineage>
</organism>
<feature type="compositionally biased region" description="Acidic residues" evidence="3">
    <location>
        <begin position="575"/>
        <end position="584"/>
    </location>
</feature>
<dbReference type="PRINTS" id="PR00853">
    <property type="entry name" value="XPGRADSUPER"/>
</dbReference>
<dbReference type="STRING" id="92696.A0A4R0R732"/>
<dbReference type="SMART" id="SM00484">
    <property type="entry name" value="XPGI"/>
    <property type="match status" value="1"/>
</dbReference>
<evidence type="ECO:0000256" key="2">
    <source>
        <dbReference type="ARBA" id="ARBA00022801"/>
    </source>
</evidence>
<dbReference type="Pfam" id="PF18380">
    <property type="entry name" value="GEN1_C"/>
    <property type="match status" value="1"/>
</dbReference>
<feature type="region of interest" description="Disordered" evidence="3">
    <location>
        <begin position="467"/>
        <end position="495"/>
    </location>
</feature>
<feature type="domain" description="XPG N-terminal" evidence="5">
    <location>
        <begin position="1"/>
        <end position="100"/>
    </location>
</feature>
<dbReference type="InterPro" id="IPR006084">
    <property type="entry name" value="XPG/Rad2"/>
</dbReference>
<feature type="domain" description="XPG-I" evidence="4">
    <location>
        <begin position="113"/>
        <end position="195"/>
    </location>
</feature>
<dbReference type="EMBL" id="RWJN01000389">
    <property type="protein sequence ID" value="TCD62246.1"/>
    <property type="molecule type" value="Genomic_DNA"/>
</dbReference>
<evidence type="ECO:0000259" key="4">
    <source>
        <dbReference type="SMART" id="SM00484"/>
    </source>
</evidence>
<dbReference type="PANTHER" id="PTHR11081:SF75">
    <property type="entry name" value="ENDONUCLEASE, PUTATIVE (AFU_ORTHOLOGUE AFUA_3G13260)-RELATED"/>
    <property type="match status" value="1"/>
</dbReference>
<dbReference type="OrthoDB" id="2959108at2759"/>
<keyword evidence="2" id="KW-0378">Hydrolase</keyword>
<feature type="compositionally biased region" description="Low complexity" evidence="3">
    <location>
        <begin position="788"/>
        <end position="798"/>
    </location>
</feature>
<gene>
    <name evidence="6" type="ORF">EIP91_007142</name>
</gene>
<proteinExistence type="predicted"/>
<feature type="compositionally biased region" description="Basic and acidic residues" evidence="3">
    <location>
        <begin position="765"/>
        <end position="774"/>
    </location>
</feature>
<dbReference type="PANTHER" id="PTHR11081">
    <property type="entry name" value="FLAP ENDONUCLEASE FAMILY MEMBER"/>
    <property type="match status" value="1"/>
</dbReference>
<feature type="compositionally biased region" description="Low complexity" evidence="3">
    <location>
        <begin position="544"/>
        <end position="561"/>
    </location>
</feature>
<keyword evidence="1" id="KW-0540">Nuclease</keyword>
<feature type="compositionally biased region" description="Acidic residues" evidence="3">
    <location>
        <begin position="477"/>
        <end position="489"/>
    </location>
</feature>
<dbReference type="InterPro" id="IPR029060">
    <property type="entry name" value="PIN-like_dom_sf"/>
</dbReference>
<dbReference type="InterPro" id="IPR037316">
    <property type="entry name" value="Yen1_H3TH"/>
</dbReference>
<evidence type="ECO:0000313" key="6">
    <source>
        <dbReference type="EMBL" id="TCD62246.1"/>
    </source>
</evidence>
<feature type="region of interest" description="Disordered" evidence="3">
    <location>
        <begin position="523"/>
        <end position="875"/>
    </location>
</feature>
<accession>A0A4R0R732</accession>
<evidence type="ECO:0000313" key="7">
    <source>
        <dbReference type="Proteomes" id="UP000292702"/>
    </source>
</evidence>
<feature type="compositionally biased region" description="Basic residues" evidence="3">
    <location>
        <begin position="529"/>
        <end position="543"/>
    </location>
</feature>
<dbReference type="Pfam" id="PF00752">
    <property type="entry name" value="XPG_N"/>
    <property type="match status" value="1"/>
</dbReference>
<comment type="caution">
    <text evidence="6">The sequence shown here is derived from an EMBL/GenBank/DDBJ whole genome shotgun (WGS) entry which is preliminary data.</text>
</comment>
<feature type="compositionally biased region" description="Polar residues" evidence="3">
    <location>
        <begin position="400"/>
        <end position="410"/>
    </location>
</feature>
<dbReference type="InterPro" id="IPR006086">
    <property type="entry name" value="XPG-I_dom"/>
</dbReference>
<dbReference type="GO" id="GO:0008821">
    <property type="term" value="F:crossover junction DNA endonuclease activity"/>
    <property type="evidence" value="ECO:0007669"/>
    <property type="project" value="InterPro"/>
</dbReference>
<dbReference type="SUPFAM" id="SSF88723">
    <property type="entry name" value="PIN domain-like"/>
    <property type="match status" value="1"/>
</dbReference>
<evidence type="ECO:0000256" key="3">
    <source>
        <dbReference type="SAM" id="MobiDB-lite"/>
    </source>
</evidence>
<feature type="compositionally biased region" description="Low complexity" evidence="3">
    <location>
        <begin position="812"/>
        <end position="828"/>
    </location>
</feature>
<protein>
    <recommendedName>
        <fullName evidence="8">XPG-I domain-containing protein</fullName>
    </recommendedName>
</protein>
<dbReference type="Pfam" id="PF00867">
    <property type="entry name" value="XPG_I"/>
    <property type="match status" value="1"/>
</dbReference>
<feature type="compositionally biased region" description="Polar residues" evidence="3">
    <location>
        <begin position="679"/>
        <end position="702"/>
    </location>
</feature>
<dbReference type="Proteomes" id="UP000292702">
    <property type="component" value="Unassembled WGS sequence"/>
</dbReference>
<reference evidence="6 7" key="1">
    <citation type="submission" date="2018-11" db="EMBL/GenBank/DDBJ databases">
        <title>Genome assembly of Steccherinum ochraceum LE-BIN_3174, the white-rot fungus of the Steccherinaceae family (The Residual Polyporoid clade, Polyporales, Basidiomycota).</title>
        <authorList>
            <person name="Fedorova T.V."/>
            <person name="Glazunova O.A."/>
            <person name="Landesman E.O."/>
            <person name="Moiseenko K.V."/>
            <person name="Psurtseva N.V."/>
            <person name="Savinova O.S."/>
            <person name="Shakhova N.V."/>
            <person name="Tyazhelova T.V."/>
            <person name="Vasina D.V."/>
        </authorList>
    </citation>
    <scope>NUCLEOTIDE SEQUENCE [LARGE SCALE GENOMIC DNA]</scope>
    <source>
        <strain evidence="6 7">LE-BIN_3174</strain>
    </source>
</reference>
<dbReference type="CDD" id="cd09906">
    <property type="entry name" value="H3TH_YEN1"/>
    <property type="match status" value="1"/>
</dbReference>
<dbReference type="CDD" id="cd09870">
    <property type="entry name" value="PIN_YEN1"/>
    <property type="match status" value="1"/>
</dbReference>
<dbReference type="InterPro" id="IPR006085">
    <property type="entry name" value="XPG_DNA_repair_N"/>
</dbReference>
<keyword evidence="7" id="KW-1185">Reference proteome</keyword>
<evidence type="ECO:0000259" key="5">
    <source>
        <dbReference type="SMART" id="SM00485"/>
    </source>
</evidence>
<dbReference type="GO" id="GO:0017108">
    <property type="term" value="F:5'-flap endonuclease activity"/>
    <property type="evidence" value="ECO:0007669"/>
    <property type="project" value="TreeGrafter"/>
</dbReference>
<dbReference type="AlphaFoldDB" id="A0A4R0R732"/>
<dbReference type="InterPro" id="IPR036279">
    <property type="entry name" value="5-3_exonuclease_C_sf"/>
</dbReference>
<feature type="compositionally biased region" description="Acidic residues" evidence="3">
    <location>
        <begin position="412"/>
        <end position="422"/>
    </location>
</feature>
<sequence>MGVAGLWDVLRPAGQVRSLTHLSVVDGFEKNTNGHRGFRLGIDASIWFYHAAYGREGENPELRTLFFRCTRLMKMPFLPLFVFDGDERPGEKRGKRISGKDHWMVQGMQSIIQAFGFEWHMAPGEAEAELAYLNRIGVIDGILSDDVDNFLFGAELVIRNPSATLSGNRAHALKNSAGKMDDQHVATYSAQDLRSREDIQLTRGGLILIGILRGGDYHQAGLTGCGVTIAHGLAKCGFGDSLYQAALTMDKSGLERFLEEWREDVRQELKTNSKGFLGRKNPSLAKNMPDDFPDVDILMSYVKPITSERKGGFNPARFNWQKEPDLGKIAGICELYFEWGVKEIIVKRFRTVIWPSAVLRILRRAALLVDERSGGGPLTPTKRKLRDIGTPSKMIAKHFSSLQLTSPTEGNNDVDSDDDEGDNLVVKIHSSRTHASTDGLLEYRLEIVPAQLVQLTEAGVRGLRTEILKNPAGSQGDPDEEEMGGDDEEGKAPADPLEHLRVWMPACIVEMAEPTMVEEFKEKEEAKAAKKRAPKGSSRKKAAAPKATPSTAATKPTSSTSRPKRSKSKVAALDSSDEEVDSDQDVLPSLPAEELWRTPPESFELPAIAEVPDPDPLTSRPPKPSKPAAKKDGPSSSQTRSNIDGFFKASKATSTASNAKPPTKASKVASLFENVQLPEASSSKYRQPSKGSSRPTATQRTRSLLDLLDEESPQSMPKRFMSAVPQQAEPALTPRPFPMTFTGKSKPAQAPTSPRRRKSSNETSSTDHDVDTIHKSPRKSRSRDSPRRSSPTHTPTSKTDLRDRSVSPSPMRRQQPAPTARAKATTKPSTYIEISSDSDDALPTLMIPLPKKKPQMPKRTAATSRRPMPEVIDLT</sequence>
<dbReference type="SUPFAM" id="SSF47807">
    <property type="entry name" value="5' to 3' exonuclease, C-terminal subdomain"/>
    <property type="match status" value="1"/>
</dbReference>
<evidence type="ECO:0000256" key="1">
    <source>
        <dbReference type="ARBA" id="ARBA00022722"/>
    </source>
</evidence>
<feature type="compositionally biased region" description="Low complexity" evidence="3">
    <location>
        <begin position="648"/>
        <end position="660"/>
    </location>
</feature>
<dbReference type="InterPro" id="IPR041177">
    <property type="entry name" value="GEN1_C"/>
</dbReference>
<evidence type="ECO:0008006" key="8">
    <source>
        <dbReference type="Google" id="ProtNLM"/>
    </source>
</evidence>
<dbReference type="GO" id="GO:0006281">
    <property type="term" value="P:DNA repair"/>
    <property type="evidence" value="ECO:0007669"/>
    <property type="project" value="UniProtKB-ARBA"/>
</dbReference>
<dbReference type="SMART" id="SM00485">
    <property type="entry name" value="XPGN"/>
    <property type="match status" value="1"/>
</dbReference>